<dbReference type="Pfam" id="PF04055">
    <property type="entry name" value="Radical_SAM"/>
    <property type="match status" value="1"/>
</dbReference>
<comment type="catalytic activity">
    <reaction evidence="8">
        <text>L-aspartate(89)-[ribosomal protein uS12]-hydrogen + (sulfur carrier)-SH + AH2 + 2 S-adenosyl-L-methionine = 3-methylsulfanyl-L-aspartate(89)-[ribosomal protein uS12]-hydrogen + (sulfur carrier)-H + 5'-deoxyadenosine + L-methionine + A + S-adenosyl-L-homocysteine + 2 H(+)</text>
        <dbReference type="Rhea" id="RHEA:37087"/>
        <dbReference type="Rhea" id="RHEA-COMP:10460"/>
        <dbReference type="Rhea" id="RHEA-COMP:10461"/>
        <dbReference type="Rhea" id="RHEA-COMP:14737"/>
        <dbReference type="Rhea" id="RHEA-COMP:14739"/>
        <dbReference type="ChEBI" id="CHEBI:13193"/>
        <dbReference type="ChEBI" id="CHEBI:15378"/>
        <dbReference type="ChEBI" id="CHEBI:17319"/>
        <dbReference type="ChEBI" id="CHEBI:17499"/>
        <dbReference type="ChEBI" id="CHEBI:29917"/>
        <dbReference type="ChEBI" id="CHEBI:29961"/>
        <dbReference type="ChEBI" id="CHEBI:57844"/>
        <dbReference type="ChEBI" id="CHEBI:57856"/>
        <dbReference type="ChEBI" id="CHEBI:59789"/>
        <dbReference type="ChEBI" id="CHEBI:64428"/>
        <dbReference type="ChEBI" id="CHEBI:73599"/>
        <dbReference type="EC" id="2.8.4.4"/>
    </reaction>
</comment>
<comment type="function">
    <text evidence="8">Catalyzes the methylthiolation of an aspartic acid residue of ribosomal protein uS12.</text>
</comment>
<feature type="domain" description="MTTase N-terminal" evidence="10">
    <location>
        <begin position="6"/>
        <end position="127"/>
    </location>
</feature>
<feature type="binding site" evidence="8">
    <location>
        <position position="158"/>
    </location>
    <ligand>
        <name>[4Fe-4S] cluster</name>
        <dbReference type="ChEBI" id="CHEBI:49883"/>
        <label>2</label>
        <note>4Fe-4S-S-AdoMet</note>
    </ligand>
</feature>
<feature type="domain" description="TRAM" evidence="9">
    <location>
        <begin position="371"/>
        <end position="441"/>
    </location>
</feature>
<dbReference type="GO" id="GO:0051539">
    <property type="term" value="F:4 iron, 4 sulfur cluster binding"/>
    <property type="evidence" value="ECO:0007669"/>
    <property type="project" value="UniProtKB-UniRule"/>
</dbReference>
<dbReference type="GO" id="GO:0005840">
    <property type="term" value="C:ribosome"/>
    <property type="evidence" value="ECO:0007669"/>
    <property type="project" value="UniProtKB-KW"/>
</dbReference>
<name>A0A9D1E2U1_9BACT</name>
<dbReference type="Gene3D" id="2.40.50.140">
    <property type="entry name" value="Nucleic acid-binding proteins"/>
    <property type="match status" value="1"/>
</dbReference>
<dbReference type="SMART" id="SM00729">
    <property type="entry name" value="Elp3"/>
    <property type="match status" value="1"/>
</dbReference>
<evidence type="ECO:0000256" key="5">
    <source>
        <dbReference type="ARBA" id="ARBA00022723"/>
    </source>
</evidence>
<keyword evidence="5 8" id="KW-0479">Metal-binding</keyword>
<keyword evidence="1 8" id="KW-0004">4Fe-4S</keyword>
<comment type="cofactor">
    <cofactor evidence="8">
        <name>[4Fe-4S] cluster</name>
        <dbReference type="ChEBI" id="CHEBI:49883"/>
    </cofactor>
    <text evidence="8">Binds 2 [4Fe-4S] clusters. One cluster is coordinated with 3 cysteines and an exchangeable S-adenosyl-L-methionine.</text>
</comment>
<dbReference type="SFLD" id="SFLDS00029">
    <property type="entry name" value="Radical_SAM"/>
    <property type="match status" value="1"/>
</dbReference>
<evidence type="ECO:0000313" key="13">
    <source>
        <dbReference type="Proteomes" id="UP000886744"/>
    </source>
</evidence>
<dbReference type="PANTHER" id="PTHR43837:SF1">
    <property type="entry name" value="RIBOSOMAL PROTEIN US12 METHYLTHIOTRANSFERASE RIMO"/>
    <property type="match status" value="1"/>
</dbReference>
<dbReference type="NCBIfam" id="TIGR01125">
    <property type="entry name" value="30S ribosomal protein S12 methylthiotransferase RimO"/>
    <property type="match status" value="1"/>
</dbReference>
<evidence type="ECO:0000313" key="12">
    <source>
        <dbReference type="EMBL" id="HIR63538.1"/>
    </source>
</evidence>
<dbReference type="PROSITE" id="PS51918">
    <property type="entry name" value="RADICAL_SAM"/>
    <property type="match status" value="1"/>
</dbReference>
<dbReference type="InterPro" id="IPR023404">
    <property type="entry name" value="rSAM_horseshoe"/>
</dbReference>
<dbReference type="EMBL" id="DVHI01000102">
    <property type="protein sequence ID" value="HIR63538.1"/>
    <property type="molecule type" value="Genomic_DNA"/>
</dbReference>
<dbReference type="InterPro" id="IPR038135">
    <property type="entry name" value="Methylthiotransferase_N_sf"/>
</dbReference>
<keyword evidence="3 8" id="KW-0808">Transferase</keyword>
<dbReference type="NCBIfam" id="TIGR00089">
    <property type="entry name" value="MiaB/RimO family radical SAM methylthiotransferase"/>
    <property type="match status" value="1"/>
</dbReference>
<dbReference type="InterPro" id="IPR002792">
    <property type="entry name" value="TRAM_dom"/>
</dbReference>
<dbReference type="InterPro" id="IPR006638">
    <property type="entry name" value="Elp3/MiaA/NifB-like_rSAM"/>
</dbReference>
<dbReference type="InterPro" id="IPR013848">
    <property type="entry name" value="Methylthiotransferase_N"/>
</dbReference>
<dbReference type="InterPro" id="IPR005839">
    <property type="entry name" value="Methylthiotransferase"/>
</dbReference>
<dbReference type="GO" id="GO:0005829">
    <property type="term" value="C:cytosol"/>
    <property type="evidence" value="ECO:0007669"/>
    <property type="project" value="TreeGrafter"/>
</dbReference>
<comment type="subcellular location">
    <subcellularLocation>
        <location evidence="8">Cytoplasm</location>
    </subcellularLocation>
</comment>
<sequence>MSAGGKRVRVVTMGCSKNRVDSEHLLIQLAAAGWEVSPEEVPLEEAGVDVLIINTCGFILDAKEESVDAILEAVDAKKNGIISRLYVMGCLSQRYPGELPAEIPEVDGFFGAFSIGPLLKVLGVRPDPALETRRFLTTPAHYAYLKISEGCDRKCSYCAIPGIRGPHMSVPEEKLLDEAAYLVDKGVKELIVIAQDTTFYGLDLYGERRLGHLLNRLTDIRGIEWIRLLYSYPASFPRDVLDIMASSPKICKYLDIPLQHSADPVLKAMRRSIDARATRELVEDFRRRVPGIVLRTTMMVGHPGEGEKEFENLLDFVNEYRFERLGAFAYSEEDGTWGAQNLKDAVPESVKQERLDELMELQAAISLRYNESRIGTVERVLVDSRDSAGRTCTGRTSMEAPEVDGEVVIECPDGVALPETGSFVDVRITGADEYDLNAEML</sequence>
<evidence type="ECO:0000256" key="8">
    <source>
        <dbReference type="HAMAP-Rule" id="MF_01865"/>
    </source>
</evidence>
<keyword evidence="12" id="KW-0687">Ribonucleoprotein</keyword>
<keyword evidence="7 8" id="KW-0411">Iron-sulfur</keyword>
<comment type="caution">
    <text evidence="12">The sequence shown here is derived from an EMBL/GenBank/DDBJ whole genome shotgun (WGS) entry which is preliminary data.</text>
</comment>
<protein>
    <recommendedName>
        <fullName evidence="8">Ribosomal protein uS12 methylthiotransferase RimO</fullName>
        <shortName evidence="8">uS12 MTTase</shortName>
        <shortName evidence="8">uS12 methylthiotransferase</shortName>
        <ecNumber evidence="8">2.8.4.4</ecNumber>
    </recommendedName>
    <alternativeName>
        <fullName evidence="8">Ribosomal protein uS12 (aspartate-C(3))-methylthiotransferase</fullName>
    </alternativeName>
    <alternativeName>
        <fullName evidence="8">Ribosome maturation factor RimO</fullName>
    </alternativeName>
</protein>
<dbReference type="GO" id="GO:0035599">
    <property type="term" value="F:aspartic acid methylthiotransferase activity"/>
    <property type="evidence" value="ECO:0007669"/>
    <property type="project" value="TreeGrafter"/>
</dbReference>
<feature type="binding site" evidence="8">
    <location>
        <position position="56"/>
    </location>
    <ligand>
        <name>[4Fe-4S] cluster</name>
        <dbReference type="ChEBI" id="CHEBI:49883"/>
        <label>1</label>
    </ligand>
</feature>
<dbReference type="SFLD" id="SFLDF00274">
    <property type="entry name" value="ribosomal_protein_S12_methylth"/>
    <property type="match status" value="1"/>
</dbReference>
<dbReference type="PROSITE" id="PS51449">
    <property type="entry name" value="MTTASE_N"/>
    <property type="match status" value="1"/>
</dbReference>
<dbReference type="FunFam" id="3.80.30.20:FF:000001">
    <property type="entry name" value="tRNA-2-methylthio-N(6)-dimethylallyladenosine synthase 2"/>
    <property type="match status" value="1"/>
</dbReference>
<gene>
    <name evidence="8 12" type="primary">rimO</name>
    <name evidence="12" type="ORF">IAC94_08505</name>
</gene>
<dbReference type="GO" id="GO:0006400">
    <property type="term" value="P:tRNA modification"/>
    <property type="evidence" value="ECO:0007669"/>
    <property type="project" value="InterPro"/>
</dbReference>
<dbReference type="PROSITE" id="PS01278">
    <property type="entry name" value="MTTASE_RADICAL"/>
    <property type="match status" value="1"/>
</dbReference>
<dbReference type="Gene3D" id="3.40.50.12160">
    <property type="entry name" value="Methylthiotransferase, N-terminal domain"/>
    <property type="match status" value="1"/>
</dbReference>
<dbReference type="InterPro" id="IPR007197">
    <property type="entry name" value="rSAM"/>
</dbReference>
<feature type="domain" description="Radical SAM core" evidence="11">
    <location>
        <begin position="137"/>
        <end position="368"/>
    </location>
</feature>
<feature type="binding site" evidence="8">
    <location>
        <position position="151"/>
    </location>
    <ligand>
        <name>[4Fe-4S] cluster</name>
        <dbReference type="ChEBI" id="CHEBI:49883"/>
        <label>2</label>
        <note>4Fe-4S-S-AdoMet</note>
    </ligand>
</feature>
<keyword evidence="4 8" id="KW-0949">S-adenosyl-L-methionine</keyword>
<dbReference type="SUPFAM" id="SSF102114">
    <property type="entry name" value="Radical SAM enzymes"/>
    <property type="match status" value="1"/>
</dbReference>
<comment type="similarity">
    <text evidence="8">Belongs to the methylthiotransferase family. RimO subfamily.</text>
</comment>
<dbReference type="Gene3D" id="3.80.30.20">
    <property type="entry name" value="tm_1862 like domain"/>
    <property type="match status" value="1"/>
</dbReference>
<evidence type="ECO:0000256" key="1">
    <source>
        <dbReference type="ARBA" id="ARBA00022485"/>
    </source>
</evidence>
<evidence type="ECO:0000259" key="11">
    <source>
        <dbReference type="PROSITE" id="PS51918"/>
    </source>
</evidence>
<dbReference type="InterPro" id="IPR020612">
    <property type="entry name" value="Methylthiotransferase_CS"/>
</dbReference>
<feature type="binding site" evidence="8">
    <location>
        <position position="90"/>
    </location>
    <ligand>
        <name>[4Fe-4S] cluster</name>
        <dbReference type="ChEBI" id="CHEBI:49883"/>
        <label>1</label>
    </ligand>
</feature>
<dbReference type="InterPro" id="IPR058240">
    <property type="entry name" value="rSAM_sf"/>
</dbReference>
<dbReference type="GO" id="GO:0103039">
    <property type="term" value="F:protein methylthiotransferase activity"/>
    <property type="evidence" value="ECO:0007669"/>
    <property type="project" value="UniProtKB-EC"/>
</dbReference>
<evidence type="ECO:0000259" key="10">
    <source>
        <dbReference type="PROSITE" id="PS51449"/>
    </source>
</evidence>
<dbReference type="PANTHER" id="PTHR43837">
    <property type="entry name" value="RIBOSOMAL PROTEIN S12 METHYLTHIOTRANSFERASE RIMO"/>
    <property type="match status" value="1"/>
</dbReference>
<dbReference type="Proteomes" id="UP000886744">
    <property type="component" value="Unassembled WGS sequence"/>
</dbReference>
<dbReference type="PROSITE" id="PS50926">
    <property type="entry name" value="TRAM"/>
    <property type="match status" value="1"/>
</dbReference>
<dbReference type="CDD" id="cd01335">
    <property type="entry name" value="Radical_SAM"/>
    <property type="match status" value="1"/>
</dbReference>
<accession>A0A9D1E2U1</accession>
<evidence type="ECO:0000256" key="6">
    <source>
        <dbReference type="ARBA" id="ARBA00023004"/>
    </source>
</evidence>
<dbReference type="InterPro" id="IPR012340">
    <property type="entry name" value="NA-bd_OB-fold"/>
</dbReference>
<evidence type="ECO:0000259" key="9">
    <source>
        <dbReference type="PROSITE" id="PS50926"/>
    </source>
</evidence>
<evidence type="ECO:0000256" key="3">
    <source>
        <dbReference type="ARBA" id="ARBA00022679"/>
    </source>
</evidence>
<evidence type="ECO:0000256" key="2">
    <source>
        <dbReference type="ARBA" id="ARBA00022490"/>
    </source>
</evidence>
<dbReference type="SFLD" id="SFLDG01061">
    <property type="entry name" value="methylthiotransferase"/>
    <property type="match status" value="1"/>
</dbReference>
<dbReference type="EC" id="2.8.4.4" evidence="8"/>
<organism evidence="12 13">
    <name type="scientific">Candidatus Coprenecus avistercoris</name>
    <dbReference type="NCBI Taxonomy" id="2840730"/>
    <lineage>
        <taxon>Bacteria</taxon>
        <taxon>Pseudomonadati</taxon>
        <taxon>Bacteroidota</taxon>
        <taxon>Bacteroidia</taxon>
        <taxon>Bacteroidales</taxon>
        <taxon>Rikenellaceae</taxon>
        <taxon>Rikenellaceae incertae sedis</taxon>
        <taxon>Candidatus Coprenecus</taxon>
    </lineage>
</organism>
<reference evidence="12" key="1">
    <citation type="submission" date="2020-10" db="EMBL/GenBank/DDBJ databases">
        <authorList>
            <person name="Gilroy R."/>
        </authorList>
    </citation>
    <scope>NUCLEOTIDE SEQUENCE</scope>
    <source>
        <strain evidence="12">ChiHjej13B12-12457</strain>
    </source>
</reference>
<dbReference type="Pfam" id="PF00919">
    <property type="entry name" value="UPF0004"/>
    <property type="match status" value="1"/>
</dbReference>
<dbReference type="HAMAP" id="MF_01865">
    <property type="entry name" value="MTTase_RimO"/>
    <property type="match status" value="1"/>
</dbReference>
<dbReference type="AlphaFoldDB" id="A0A9D1E2U1"/>
<keyword evidence="12" id="KW-0689">Ribosomal protein</keyword>
<feature type="binding site" evidence="8">
    <location>
        <position position="155"/>
    </location>
    <ligand>
        <name>[4Fe-4S] cluster</name>
        <dbReference type="ChEBI" id="CHEBI:49883"/>
        <label>2</label>
        <note>4Fe-4S-S-AdoMet</note>
    </ligand>
</feature>
<dbReference type="SFLD" id="SFLDG01082">
    <property type="entry name" value="B12-binding_domain_containing"/>
    <property type="match status" value="1"/>
</dbReference>
<feature type="binding site" evidence="8">
    <location>
        <position position="15"/>
    </location>
    <ligand>
        <name>[4Fe-4S] cluster</name>
        <dbReference type="ChEBI" id="CHEBI:49883"/>
        <label>1</label>
    </ligand>
</feature>
<dbReference type="InterPro" id="IPR005840">
    <property type="entry name" value="Ribosomal_uS12_MeSTrfase_RimO"/>
</dbReference>
<keyword evidence="2 8" id="KW-0963">Cytoplasm</keyword>
<keyword evidence="6 8" id="KW-0408">Iron</keyword>
<dbReference type="Pfam" id="PF18693">
    <property type="entry name" value="TRAM_2"/>
    <property type="match status" value="1"/>
</dbReference>
<evidence type="ECO:0000256" key="4">
    <source>
        <dbReference type="ARBA" id="ARBA00022691"/>
    </source>
</evidence>
<reference evidence="12" key="2">
    <citation type="journal article" date="2021" name="PeerJ">
        <title>Extensive microbial diversity within the chicken gut microbiome revealed by metagenomics and culture.</title>
        <authorList>
            <person name="Gilroy R."/>
            <person name="Ravi A."/>
            <person name="Getino M."/>
            <person name="Pursley I."/>
            <person name="Horton D.L."/>
            <person name="Alikhan N.F."/>
            <person name="Baker D."/>
            <person name="Gharbi K."/>
            <person name="Hall N."/>
            <person name="Watson M."/>
            <person name="Adriaenssens E.M."/>
            <person name="Foster-Nyarko E."/>
            <person name="Jarju S."/>
            <person name="Secka A."/>
            <person name="Antonio M."/>
            <person name="Oren A."/>
            <person name="Chaudhuri R.R."/>
            <person name="La Ragione R."/>
            <person name="Hildebrand F."/>
            <person name="Pallen M.J."/>
        </authorList>
    </citation>
    <scope>NUCLEOTIDE SEQUENCE</scope>
    <source>
        <strain evidence="12">ChiHjej13B12-12457</strain>
    </source>
</reference>
<proteinExistence type="inferred from homology"/>
<evidence type="ECO:0000256" key="7">
    <source>
        <dbReference type="ARBA" id="ARBA00023014"/>
    </source>
</evidence>
<dbReference type="GO" id="GO:0046872">
    <property type="term" value="F:metal ion binding"/>
    <property type="evidence" value="ECO:0007669"/>
    <property type="project" value="UniProtKB-KW"/>
</dbReference>